<protein>
    <submittedName>
        <fullName evidence="7">GDP-mannose transporter GONST5</fullName>
    </submittedName>
</protein>
<feature type="transmembrane region" description="Helical" evidence="5">
    <location>
        <begin position="118"/>
        <end position="139"/>
    </location>
</feature>
<evidence type="ECO:0000256" key="3">
    <source>
        <dbReference type="ARBA" id="ARBA00022989"/>
    </source>
</evidence>
<dbReference type="PANTHER" id="PTHR11132">
    <property type="entry name" value="SOLUTE CARRIER FAMILY 35"/>
    <property type="match status" value="1"/>
</dbReference>
<dbReference type="InterPro" id="IPR004853">
    <property type="entry name" value="Sugar_P_trans_dom"/>
</dbReference>
<keyword evidence="3 5" id="KW-1133">Transmembrane helix</keyword>
<keyword evidence="2 5" id="KW-0812">Transmembrane</keyword>
<gene>
    <name evidence="7" type="ORF">FVE85_1726</name>
</gene>
<feature type="transmembrane region" description="Helical" evidence="5">
    <location>
        <begin position="145"/>
        <end position="165"/>
    </location>
</feature>
<dbReference type="AlphaFoldDB" id="A0A5J4YVP4"/>
<proteinExistence type="predicted"/>
<evidence type="ECO:0000256" key="5">
    <source>
        <dbReference type="SAM" id="Phobius"/>
    </source>
</evidence>
<comment type="subcellular location">
    <subcellularLocation>
        <location evidence="1">Membrane</location>
        <topology evidence="1">Multi-pass membrane protein</topology>
    </subcellularLocation>
</comment>
<feature type="transmembrane region" description="Helical" evidence="5">
    <location>
        <begin position="172"/>
        <end position="190"/>
    </location>
</feature>
<feature type="transmembrane region" description="Helical" evidence="5">
    <location>
        <begin position="347"/>
        <end position="366"/>
    </location>
</feature>
<feature type="transmembrane region" description="Helical" evidence="5">
    <location>
        <begin position="196"/>
        <end position="214"/>
    </location>
</feature>
<evidence type="ECO:0000256" key="1">
    <source>
        <dbReference type="ARBA" id="ARBA00004141"/>
    </source>
</evidence>
<feature type="transmembrane region" description="Helical" evidence="5">
    <location>
        <begin position="321"/>
        <end position="341"/>
    </location>
</feature>
<evidence type="ECO:0000313" key="7">
    <source>
        <dbReference type="EMBL" id="KAA8495571.1"/>
    </source>
</evidence>
<feature type="transmembrane region" description="Helical" evidence="5">
    <location>
        <begin position="77"/>
        <end position="97"/>
    </location>
</feature>
<feature type="domain" description="Sugar phosphate transporter" evidence="6">
    <location>
        <begin position="49"/>
        <end position="220"/>
    </location>
</feature>
<evidence type="ECO:0000313" key="8">
    <source>
        <dbReference type="Proteomes" id="UP000324585"/>
    </source>
</evidence>
<dbReference type="OMA" id="MAGLNKW"/>
<feature type="domain" description="Sugar phosphate transporter" evidence="6">
    <location>
        <begin position="227"/>
        <end position="363"/>
    </location>
</feature>
<dbReference type="OrthoDB" id="5547497at2759"/>
<evidence type="ECO:0000256" key="2">
    <source>
        <dbReference type="ARBA" id="ARBA00022692"/>
    </source>
</evidence>
<feature type="transmembrane region" description="Helical" evidence="5">
    <location>
        <begin position="293"/>
        <end position="314"/>
    </location>
</feature>
<comment type="caution">
    <text evidence="7">The sequence shown here is derived from an EMBL/GenBank/DDBJ whole genome shotgun (WGS) entry which is preliminary data.</text>
</comment>
<reference evidence="8" key="1">
    <citation type="journal article" date="2019" name="Nat. Commun.">
        <title>Expansion of phycobilisome linker gene families in mesophilic red algae.</title>
        <authorList>
            <person name="Lee J."/>
            <person name="Kim D."/>
            <person name="Bhattacharya D."/>
            <person name="Yoon H.S."/>
        </authorList>
    </citation>
    <scope>NUCLEOTIDE SEQUENCE [LARGE SCALE GENOMIC DNA]</scope>
    <source>
        <strain evidence="8">CCMP 1328</strain>
    </source>
</reference>
<feature type="transmembrane region" description="Helical" evidence="5">
    <location>
        <begin position="254"/>
        <end position="273"/>
    </location>
</feature>
<dbReference type="Pfam" id="PF03151">
    <property type="entry name" value="TPT"/>
    <property type="match status" value="2"/>
</dbReference>
<dbReference type="Proteomes" id="UP000324585">
    <property type="component" value="Unassembled WGS sequence"/>
</dbReference>
<dbReference type="GO" id="GO:0016020">
    <property type="term" value="C:membrane"/>
    <property type="evidence" value="ECO:0007669"/>
    <property type="project" value="UniProtKB-SubCell"/>
</dbReference>
<keyword evidence="8" id="KW-1185">Reference proteome</keyword>
<dbReference type="EMBL" id="VRMN01000003">
    <property type="protein sequence ID" value="KAA8495571.1"/>
    <property type="molecule type" value="Genomic_DNA"/>
</dbReference>
<evidence type="ECO:0000259" key="6">
    <source>
        <dbReference type="Pfam" id="PF03151"/>
    </source>
</evidence>
<keyword evidence="4 5" id="KW-0472">Membrane</keyword>
<feature type="transmembrane region" description="Helical" evidence="5">
    <location>
        <begin position="38"/>
        <end position="57"/>
    </location>
</feature>
<evidence type="ECO:0000256" key="4">
    <source>
        <dbReference type="ARBA" id="ARBA00023136"/>
    </source>
</evidence>
<name>A0A5J4YVP4_PORPP</name>
<organism evidence="7 8">
    <name type="scientific">Porphyridium purpureum</name>
    <name type="common">Red alga</name>
    <name type="synonym">Porphyridium cruentum</name>
    <dbReference type="NCBI Taxonomy" id="35688"/>
    <lineage>
        <taxon>Eukaryota</taxon>
        <taxon>Rhodophyta</taxon>
        <taxon>Bangiophyceae</taxon>
        <taxon>Porphyridiales</taxon>
        <taxon>Porphyridiaceae</taxon>
        <taxon>Porphyridium</taxon>
    </lineage>
</organism>
<accession>A0A5J4YVP4</accession>
<dbReference type="InterPro" id="IPR050186">
    <property type="entry name" value="TPT_transporter"/>
</dbReference>
<sequence length="373" mass="40832">MAVATSMAAVDTSESRLKENVAMSSDADDQKSATKKSVAHEATMLVTIVSILFWYAFNGATVILNRYIFMEAFGFKFPLTLTFLHMLSGFVLSIACFKTRVLPMQMLPLSITVYTKERLIFALLFVGNIILGNVALRFIPVSFMQTVKSGVPFFVCLFSFALFGVRYTAQTLLSMIPVVFGVCLASLNELSFDMRGFIAVLAACFVQALQIVFASRLLRSSPEDEAAARASELESQSSDQQASKVVVNTEKLDAFNTVILVAPPALVFLSPLILTTELYPLMNWLSVKGSFELFVLIGSCLIAFALNLSSFWLLKVVTGVTYATAGNFKVVVVIIVSVMIFKNPISGQAAMGCIITVLGCFWYASIKNRTIES</sequence>